<reference evidence="3" key="1">
    <citation type="journal article" date="2019" name="Int. J. Syst. Evol. Microbiol.">
        <title>The Global Catalogue of Microorganisms (GCM) 10K type strain sequencing project: providing services to taxonomists for standard genome sequencing and annotation.</title>
        <authorList>
            <consortium name="The Broad Institute Genomics Platform"/>
            <consortium name="The Broad Institute Genome Sequencing Center for Infectious Disease"/>
            <person name="Wu L."/>
            <person name="Ma J."/>
        </authorList>
    </citation>
    <scope>NUCLEOTIDE SEQUENCE [LARGE SCALE GENOMIC DNA]</scope>
    <source>
        <strain evidence="3">JCM 17106</strain>
    </source>
</reference>
<dbReference type="CDD" id="cd03801">
    <property type="entry name" value="GT4_PimA-like"/>
    <property type="match status" value="1"/>
</dbReference>
<dbReference type="InterPro" id="IPR001296">
    <property type="entry name" value="Glyco_trans_1"/>
</dbReference>
<evidence type="ECO:0000259" key="1">
    <source>
        <dbReference type="Pfam" id="PF00534"/>
    </source>
</evidence>
<evidence type="ECO:0000313" key="2">
    <source>
        <dbReference type="EMBL" id="GAA3508722.1"/>
    </source>
</evidence>
<dbReference type="Pfam" id="PF00534">
    <property type="entry name" value="Glycos_transf_1"/>
    <property type="match status" value="1"/>
</dbReference>
<comment type="caution">
    <text evidence="2">The sequence shown here is derived from an EMBL/GenBank/DDBJ whole genome shotgun (WGS) entry which is preliminary data.</text>
</comment>
<dbReference type="Gene3D" id="3.40.50.2000">
    <property type="entry name" value="Glycogen Phosphorylase B"/>
    <property type="match status" value="2"/>
</dbReference>
<sequence length="410" mass="46879">MSKPLKILVSAFACGPKWGSEIGMGWNWVLSTSNYCKLTVITESYFQNDIEEVVSELDVKFIPDFHYVDIGERGRELFWKQGSASFYNYYRKWQKQALNVAESMIEKESFDIIHQLNMIGYREPGYLWRIKDIPFVFGPVGGYNQFPYSFFSILNFRDKIFYFARNVINKLQMHFLVRPLKAYKRANFVILATPSGDKIVSKYTKKPPILLSETGAHKLVIDHKPKLENDKLVLVWVGLIAGRKALPIALKSIAKSKYQNKLVLKVIGDGPNIDSCKTLAVNLGLNNVDWYGGIPNDETKKVIADADMLFFTSVLDATSTVVFEALQADTPVMCHDTCGFGNVIDETCGVKIPLKNVSSSIQMFSQKIDELIEHPQKLQYIKNGCKVKIKDYYWNEKGEKLYNIYKKCLM</sequence>
<dbReference type="RefSeq" id="WP_344927093.1">
    <property type="nucleotide sequence ID" value="NZ_BAABCW010000007.1"/>
</dbReference>
<keyword evidence="3" id="KW-1185">Reference proteome</keyword>
<gene>
    <name evidence="2" type="ORF">GCM10022393_20460</name>
</gene>
<organism evidence="2 3">
    <name type="scientific">Aquimarina addita</name>
    <dbReference type="NCBI Taxonomy" id="870485"/>
    <lineage>
        <taxon>Bacteria</taxon>
        <taxon>Pseudomonadati</taxon>
        <taxon>Bacteroidota</taxon>
        <taxon>Flavobacteriia</taxon>
        <taxon>Flavobacteriales</taxon>
        <taxon>Flavobacteriaceae</taxon>
        <taxon>Aquimarina</taxon>
    </lineage>
</organism>
<dbReference type="EMBL" id="BAABCW010000007">
    <property type="protein sequence ID" value="GAA3508722.1"/>
    <property type="molecule type" value="Genomic_DNA"/>
</dbReference>
<accession>A0ABP6UL17</accession>
<dbReference type="SUPFAM" id="SSF53756">
    <property type="entry name" value="UDP-Glycosyltransferase/glycogen phosphorylase"/>
    <property type="match status" value="1"/>
</dbReference>
<name>A0ABP6UL17_9FLAO</name>
<feature type="domain" description="Glycosyl transferase family 1" evidence="1">
    <location>
        <begin position="224"/>
        <end position="383"/>
    </location>
</feature>
<evidence type="ECO:0000313" key="3">
    <source>
        <dbReference type="Proteomes" id="UP001500459"/>
    </source>
</evidence>
<dbReference type="PANTHER" id="PTHR12526">
    <property type="entry name" value="GLYCOSYLTRANSFERASE"/>
    <property type="match status" value="1"/>
</dbReference>
<dbReference type="Proteomes" id="UP001500459">
    <property type="component" value="Unassembled WGS sequence"/>
</dbReference>
<proteinExistence type="predicted"/>
<protein>
    <recommendedName>
        <fullName evidence="1">Glycosyl transferase family 1 domain-containing protein</fullName>
    </recommendedName>
</protein>